<evidence type="ECO:0000313" key="6">
    <source>
        <dbReference type="Proteomes" id="UP001214854"/>
    </source>
</evidence>
<comment type="caution">
    <text evidence="5">The sequence shown here is derived from an EMBL/GenBank/DDBJ whole genome shotgun (WGS) entry which is preliminary data.</text>
</comment>
<dbReference type="SUPFAM" id="SSF75516">
    <property type="entry name" value="Pheromone-binding domain of LuxR-like quorum-sensing transcription factors"/>
    <property type="match status" value="1"/>
</dbReference>
<keyword evidence="3" id="KW-0804">Transcription</keyword>
<keyword evidence="2" id="KW-0238">DNA-binding</keyword>
<dbReference type="Gene3D" id="1.10.10.10">
    <property type="entry name" value="Winged helix-like DNA-binding domain superfamily/Winged helix DNA-binding domain"/>
    <property type="match status" value="1"/>
</dbReference>
<dbReference type="CDD" id="cd06170">
    <property type="entry name" value="LuxR_C_like"/>
    <property type="match status" value="1"/>
</dbReference>
<reference evidence="5 6" key="1">
    <citation type="submission" date="2023-01" db="EMBL/GenBank/DDBJ databases">
        <title>Novel species of the genus Asticcacaulis isolated from rivers.</title>
        <authorList>
            <person name="Lu H."/>
        </authorList>
    </citation>
    <scope>NUCLEOTIDE SEQUENCE [LARGE SCALE GENOMIC DNA]</scope>
    <source>
        <strain evidence="5 6">BYS171W</strain>
    </source>
</reference>
<accession>A0ABT5HW55</accession>
<sequence length="248" mass="27945">MLFAASGYMFEDFIHDTSEITSREKLYEVFREAMGALGYDRVNFSIGRDQDVPASEMGFGLISNYPTDWQKYYAEKNFVKIDPVFRCAVSHYGPFRWSDLERKLRLSDKQIRFLRMGEEAGLNNGIGIPFNGPRLQIAGVGLATSAKQIKPYAKLDLVSAYCNQFYTVYKRIVAKSHGLTPEMAVLSSREREILTWVAHGKTDDDIGCILGISSNTVDYHIRNIYGKLGVNNRVVAAIKGISNGFIEL</sequence>
<dbReference type="Pfam" id="PF03472">
    <property type="entry name" value="Autoind_bind"/>
    <property type="match status" value="1"/>
</dbReference>
<dbReference type="InterPro" id="IPR000792">
    <property type="entry name" value="Tscrpt_reg_LuxR_C"/>
</dbReference>
<evidence type="ECO:0000256" key="2">
    <source>
        <dbReference type="ARBA" id="ARBA00023125"/>
    </source>
</evidence>
<proteinExistence type="predicted"/>
<evidence type="ECO:0000259" key="4">
    <source>
        <dbReference type="PROSITE" id="PS50043"/>
    </source>
</evidence>
<dbReference type="Pfam" id="PF00196">
    <property type="entry name" value="GerE"/>
    <property type="match status" value="1"/>
</dbReference>
<evidence type="ECO:0000256" key="1">
    <source>
        <dbReference type="ARBA" id="ARBA00023015"/>
    </source>
</evidence>
<feature type="domain" description="HTH luxR-type" evidence="4">
    <location>
        <begin position="179"/>
        <end position="244"/>
    </location>
</feature>
<dbReference type="InterPro" id="IPR036693">
    <property type="entry name" value="TF_LuxR_autoind-bd_dom_sf"/>
</dbReference>
<evidence type="ECO:0000313" key="5">
    <source>
        <dbReference type="EMBL" id="MDC7684274.1"/>
    </source>
</evidence>
<dbReference type="Gene3D" id="3.30.450.80">
    <property type="entry name" value="Transcription factor LuxR-like, autoinducer-binding domain"/>
    <property type="match status" value="1"/>
</dbReference>
<keyword evidence="6" id="KW-1185">Reference proteome</keyword>
<dbReference type="PANTHER" id="PTHR44688">
    <property type="entry name" value="DNA-BINDING TRANSCRIPTIONAL ACTIVATOR DEVR_DOSR"/>
    <property type="match status" value="1"/>
</dbReference>
<dbReference type="PRINTS" id="PR00038">
    <property type="entry name" value="HTHLUXR"/>
</dbReference>
<dbReference type="Proteomes" id="UP001214854">
    <property type="component" value="Unassembled WGS sequence"/>
</dbReference>
<dbReference type="SMART" id="SM00421">
    <property type="entry name" value="HTH_LUXR"/>
    <property type="match status" value="1"/>
</dbReference>
<dbReference type="InterPro" id="IPR016032">
    <property type="entry name" value="Sig_transdc_resp-reg_C-effctor"/>
</dbReference>
<gene>
    <name evidence="5" type="ORF">PQU92_13370</name>
</gene>
<dbReference type="InterPro" id="IPR005143">
    <property type="entry name" value="TF_LuxR_autoind-bd_dom"/>
</dbReference>
<organism evidence="5 6">
    <name type="scientific">Asticcacaulis aquaticus</name>
    <dbReference type="NCBI Taxonomy" id="2984212"/>
    <lineage>
        <taxon>Bacteria</taxon>
        <taxon>Pseudomonadati</taxon>
        <taxon>Pseudomonadota</taxon>
        <taxon>Alphaproteobacteria</taxon>
        <taxon>Caulobacterales</taxon>
        <taxon>Caulobacteraceae</taxon>
        <taxon>Asticcacaulis</taxon>
    </lineage>
</organism>
<dbReference type="PANTHER" id="PTHR44688:SF16">
    <property type="entry name" value="DNA-BINDING TRANSCRIPTIONAL ACTIVATOR DEVR_DOSR"/>
    <property type="match status" value="1"/>
</dbReference>
<dbReference type="SUPFAM" id="SSF46894">
    <property type="entry name" value="C-terminal effector domain of the bipartite response regulators"/>
    <property type="match status" value="1"/>
</dbReference>
<dbReference type="EMBL" id="JAQQKX010000011">
    <property type="protein sequence ID" value="MDC7684274.1"/>
    <property type="molecule type" value="Genomic_DNA"/>
</dbReference>
<evidence type="ECO:0000256" key="3">
    <source>
        <dbReference type="ARBA" id="ARBA00023163"/>
    </source>
</evidence>
<protein>
    <submittedName>
        <fullName evidence="5">LuxR family transcriptional regulator</fullName>
    </submittedName>
</protein>
<keyword evidence="1" id="KW-0805">Transcription regulation</keyword>
<dbReference type="PROSITE" id="PS50043">
    <property type="entry name" value="HTH_LUXR_2"/>
    <property type="match status" value="1"/>
</dbReference>
<dbReference type="RefSeq" id="WP_272748739.1">
    <property type="nucleotide sequence ID" value="NZ_JAQQKX010000011.1"/>
</dbReference>
<name>A0ABT5HW55_9CAUL</name>
<dbReference type="InterPro" id="IPR036388">
    <property type="entry name" value="WH-like_DNA-bd_sf"/>
</dbReference>